<evidence type="ECO:0000256" key="2">
    <source>
        <dbReference type="SAM" id="SignalP"/>
    </source>
</evidence>
<evidence type="ECO:0000313" key="6">
    <source>
        <dbReference type="Proteomes" id="UP000196102"/>
    </source>
</evidence>
<dbReference type="Pfam" id="PF13088">
    <property type="entry name" value="BNR_2"/>
    <property type="match status" value="1"/>
</dbReference>
<dbReference type="CDD" id="cd15482">
    <property type="entry name" value="Sialidase_non-viral"/>
    <property type="match status" value="1"/>
</dbReference>
<dbReference type="Proteomes" id="UP000196102">
    <property type="component" value="Unassembled WGS sequence"/>
</dbReference>
<dbReference type="NCBIfam" id="TIGR04183">
    <property type="entry name" value="Por_Secre_tail"/>
    <property type="match status" value="1"/>
</dbReference>
<name>A0A1Z8B690_9FLAO</name>
<evidence type="ECO:0000259" key="4">
    <source>
        <dbReference type="Pfam" id="PF18962"/>
    </source>
</evidence>
<evidence type="ECO:0000256" key="1">
    <source>
        <dbReference type="ARBA" id="ARBA00022729"/>
    </source>
</evidence>
<dbReference type="RefSeq" id="WP_303686139.1">
    <property type="nucleotide sequence ID" value="NZ_CAJXYO010000003.1"/>
</dbReference>
<gene>
    <name evidence="5" type="ORF">A9Q93_04245</name>
</gene>
<feature type="domain" description="Secretion system C-terminal sorting" evidence="4">
    <location>
        <begin position="456"/>
        <end position="526"/>
    </location>
</feature>
<dbReference type="AlphaFoldDB" id="A0A1Z8B690"/>
<dbReference type="InterPro" id="IPR026444">
    <property type="entry name" value="Secre_tail"/>
</dbReference>
<evidence type="ECO:0000259" key="3">
    <source>
        <dbReference type="Pfam" id="PF13088"/>
    </source>
</evidence>
<organism evidence="5 6">
    <name type="scientific">Nonlabens dokdonensis</name>
    <dbReference type="NCBI Taxonomy" id="328515"/>
    <lineage>
        <taxon>Bacteria</taxon>
        <taxon>Pseudomonadati</taxon>
        <taxon>Bacteroidota</taxon>
        <taxon>Flavobacteriia</taxon>
        <taxon>Flavobacteriales</taxon>
        <taxon>Flavobacteriaceae</taxon>
        <taxon>Nonlabens</taxon>
    </lineage>
</organism>
<feature type="domain" description="Sialidase" evidence="3">
    <location>
        <begin position="48"/>
        <end position="328"/>
    </location>
</feature>
<feature type="chain" id="PRO_5013255774" description="Secretion system C-terminal sorting domain-containing protein" evidence="2">
    <location>
        <begin position="22"/>
        <end position="528"/>
    </location>
</feature>
<protein>
    <recommendedName>
        <fullName evidence="7">Secretion system C-terminal sorting domain-containing protein</fullName>
    </recommendedName>
</protein>
<dbReference type="Gene3D" id="2.120.10.10">
    <property type="match status" value="1"/>
</dbReference>
<keyword evidence="1 2" id="KW-0732">Signal</keyword>
<dbReference type="Pfam" id="PF18962">
    <property type="entry name" value="Por_Secre_tail"/>
    <property type="match status" value="1"/>
</dbReference>
<comment type="caution">
    <text evidence="5">The sequence shown here is derived from an EMBL/GenBank/DDBJ whole genome shotgun (WGS) entry which is preliminary data.</text>
</comment>
<sequence>MKSYLLIVIFLSFVLNSSSQNTNLSNGNVFDGEPYVAVNPNDANNIVVAWMGWVNLANQFQIKIKSSFDAGNTWSNTTLIPHVVSGYSSADPAIAFNNTGEVFISYIDFTGTAPPVTGGVYLVKSTDGGLSWGNPVNVVDTTFDGTKWPIDRPWIAIDCSSGSTQGTIYVTSMNLNRTNAPFNPYVSISTDNGTTFSTSYLDAPGWLAGSANNLPMPSPAVSSTGVFYASYPSFVTSQSPFARLLLASSNNAGTTFSHQAVDNIINLIPLTNFPDAKKAGLLLSNPANSNHLAVIGLRTTNGDLDVFLTESFDAGATWSAPTRVNDDPIANNRMQDLVWGDFDNDGDLIITWRDRRNGSDGTYTADSEIYAAYRPNNSTQFEPNFRLSSLLIPYDPILTSSGNDFMSIQLENDVLSAVWGDPRNGDLNIWFQKTDTQGNVLSLQEISSDQSREIKIFPNPANSFLNIQSKEILEVSLFDLKGKRIFKTLNDMKANQVQIATDGFSNGTYILQIRTLTSRLYRKVVVKN</sequence>
<evidence type="ECO:0000313" key="5">
    <source>
        <dbReference type="EMBL" id="OUS18111.1"/>
    </source>
</evidence>
<reference evidence="6" key="1">
    <citation type="journal article" date="2017" name="Proc. Natl. Acad. Sci. U.S.A.">
        <title>Simulation of Deepwater Horizon oil plume reveals substrate specialization within a complex community of hydrocarbon-degraders.</title>
        <authorList>
            <person name="Hu P."/>
            <person name="Dubinsky E.A."/>
            <person name="Probst A.J."/>
            <person name="Wang J."/>
            <person name="Sieber C.M.K."/>
            <person name="Tom L.M."/>
            <person name="Gardinali P."/>
            <person name="Banfield J.F."/>
            <person name="Atlas R.M."/>
            <person name="Andersen G.L."/>
        </authorList>
    </citation>
    <scope>NUCLEOTIDE SEQUENCE [LARGE SCALE GENOMIC DNA]</scope>
</reference>
<dbReference type="InterPro" id="IPR011040">
    <property type="entry name" value="Sialidase"/>
</dbReference>
<accession>A0A1Z8B690</accession>
<dbReference type="InterPro" id="IPR036278">
    <property type="entry name" value="Sialidase_sf"/>
</dbReference>
<dbReference type="SUPFAM" id="SSF50939">
    <property type="entry name" value="Sialidases"/>
    <property type="match status" value="1"/>
</dbReference>
<feature type="signal peptide" evidence="2">
    <location>
        <begin position="1"/>
        <end position="21"/>
    </location>
</feature>
<evidence type="ECO:0008006" key="7">
    <source>
        <dbReference type="Google" id="ProtNLM"/>
    </source>
</evidence>
<dbReference type="EMBL" id="MAAX01000071">
    <property type="protein sequence ID" value="OUS18111.1"/>
    <property type="molecule type" value="Genomic_DNA"/>
</dbReference>
<proteinExistence type="predicted"/>